<dbReference type="AlphaFoldDB" id="A0A1W6ZFM5"/>
<keyword evidence="7" id="KW-1185">Reference proteome</keyword>
<dbReference type="InterPro" id="IPR005119">
    <property type="entry name" value="LysR_subst-bd"/>
</dbReference>
<dbReference type="GO" id="GO:0043565">
    <property type="term" value="F:sequence-specific DNA binding"/>
    <property type="evidence" value="ECO:0007669"/>
    <property type="project" value="TreeGrafter"/>
</dbReference>
<evidence type="ECO:0000256" key="1">
    <source>
        <dbReference type="ARBA" id="ARBA00009437"/>
    </source>
</evidence>
<dbReference type="EMBL" id="CP021111">
    <property type="protein sequence ID" value="ARP96065.1"/>
    <property type="molecule type" value="Genomic_DNA"/>
</dbReference>
<dbReference type="Gene3D" id="3.40.190.10">
    <property type="entry name" value="Periplasmic binding protein-like II"/>
    <property type="match status" value="2"/>
</dbReference>
<comment type="similarity">
    <text evidence="1">Belongs to the LysR transcriptional regulatory family.</text>
</comment>
<dbReference type="CDD" id="cd08432">
    <property type="entry name" value="PBP2_GcdR_TrpI_HvrB_AmpR_like"/>
    <property type="match status" value="1"/>
</dbReference>
<evidence type="ECO:0000313" key="7">
    <source>
        <dbReference type="Proteomes" id="UP000194161"/>
    </source>
</evidence>
<dbReference type="PANTHER" id="PTHR30537:SF74">
    <property type="entry name" value="HTH-TYPE TRANSCRIPTIONAL REGULATOR TRPI"/>
    <property type="match status" value="1"/>
</dbReference>
<feature type="domain" description="HTH lysR-type" evidence="5">
    <location>
        <begin position="5"/>
        <end position="62"/>
    </location>
</feature>
<name>A0A1W6ZFM5_9BORD</name>
<gene>
    <name evidence="6" type="ORF">CAL15_17795</name>
</gene>
<dbReference type="Pfam" id="PF03466">
    <property type="entry name" value="LysR_substrate"/>
    <property type="match status" value="1"/>
</dbReference>
<sequence>MRQLPPLNALKAFDAAARHLSFTKAAEELCVTHGAVSRQVAALEAHFRMVLFSRGPRALTLTPEGAQLAQAVARAFDILFSASDALRPANRSSSLLRVSVPPTLAMWWLMPRLGALDNGQSGFRIEISTSTDPVDFDEGQYDAAIRRISAVPRGLHAERFLDGRSVPVCSPQYRRRNELDGPQDLARATLLVTRTENRAWEAWFRAQRVRRDPESATKVFDQLYFALVAAVDSLGVALAPVALAEEEVRKGNLCIVPHQSLQARRAYALLCPRSSPRLDLIQAFGGWLRSHAPAGR</sequence>
<dbReference type="GO" id="GO:0006351">
    <property type="term" value="P:DNA-templated transcription"/>
    <property type="evidence" value="ECO:0007669"/>
    <property type="project" value="TreeGrafter"/>
</dbReference>
<dbReference type="PANTHER" id="PTHR30537">
    <property type="entry name" value="HTH-TYPE TRANSCRIPTIONAL REGULATOR"/>
    <property type="match status" value="1"/>
</dbReference>
<dbReference type="RefSeq" id="WP_086079817.1">
    <property type="nucleotide sequence ID" value="NZ_CP021111.1"/>
</dbReference>
<proteinExistence type="inferred from homology"/>
<dbReference type="SUPFAM" id="SSF53850">
    <property type="entry name" value="Periplasmic binding protein-like II"/>
    <property type="match status" value="1"/>
</dbReference>
<dbReference type="InterPro" id="IPR036388">
    <property type="entry name" value="WH-like_DNA-bd_sf"/>
</dbReference>
<evidence type="ECO:0000313" key="6">
    <source>
        <dbReference type="EMBL" id="ARP96065.1"/>
    </source>
</evidence>
<evidence type="ECO:0000256" key="4">
    <source>
        <dbReference type="ARBA" id="ARBA00023163"/>
    </source>
</evidence>
<protein>
    <recommendedName>
        <fullName evidence="5">HTH lysR-type domain-containing protein</fullName>
    </recommendedName>
</protein>
<dbReference type="SUPFAM" id="SSF46785">
    <property type="entry name" value="Winged helix' DNA-binding domain"/>
    <property type="match status" value="1"/>
</dbReference>
<evidence type="ECO:0000256" key="3">
    <source>
        <dbReference type="ARBA" id="ARBA00023125"/>
    </source>
</evidence>
<organism evidence="6 7">
    <name type="scientific">Bordetella genomosp. 13</name>
    <dbReference type="NCBI Taxonomy" id="463040"/>
    <lineage>
        <taxon>Bacteria</taxon>
        <taxon>Pseudomonadati</taxon>
        <taxon>Pseudomonadota</taxon>
        <taxon>Betaproteobacteria</taxon>
        <taxon>Burkholderiales</taxon>
        <taxon>Alcaligenaceae</taxon>
        <taxon>Bordetella</taxon>
    </lineage>
</organism>
<dbReference type="FunFam" id="1.10.10.10:FF:000038">
    <property type="entry name" value="Glycine cleavage system transcriptional activator"/>
    <property type="match status" value="1"/>
</dbReference>
<keyword evidence="2" id="KW-0805">Transcription regulation</keyword>
<dbReference type="OrthoDB" id="5526340at2"/>
<dbReference type="Proteomes" id="UP000194161">
    <property type="component" value="Chromosome"/>
</dbReference>
<dbReference type="KEGG" id="bgm:CAL15_17795"/>
<evidence type="ECO:0000259" key="5">
    <source>
        <dbReference type="PROSITE" id="PS50931"/>
    </source>
</evidence>
<accession>A0A1W6ZFM5</accession>
<dbReference type="PROSITE" id="PS50931">
    <property type="entry name" value="HTH_LYSR"/>
    <property type="match status" value="1"/>
</dbReference>
<dbReference type="InterPro" id="IPR058163">
    <property type="entry name" value="LysR-type_TF_proteobact-type"/>
</dbReference>
<reference evidence="6 7" key="1">
    <citation type="submission" date="2017-05" db="EMBL/GenBank/DDBJ databases">
        <title>Complete and WGS of Bordetella genogroups.</title>
        <authorList>
            <person name="Spilker T."/>
            <person name="LiPuma J."/>
        </authorList>
    </citation>
    <scope>NUCLEOTIDE SEQUENCE [LARGE SCALE GENOMIC DNA]</scope>
    <source>
        <strain evidence="6 7">AU7206</strain>
    </source>
</reference>
<keyword evidence="3" id="KW-0238">DNA-binding</keyword>
<dbReference type="GO" id="GO:0003700">
    <property type="term" value="F:DNA-binding transcription factor activity"/>
    <property type="evidence" value="ECO:0007669"/>
    <property type="project" value="InterPro"/>
</dbReference>
<dbReference type="PRINTS" id="PR00039">
    <property type="entry name" value="HTHLYSR"/>
</dbReference>
<dbReference type="Gene3D" id="1.10.10.10">
    <property type="entry name" value="Winged helix-like DNA-binding domain superfamily/Winged helix DNA-binding domain"/>
    <property type="match status" value="1"/>
</dbReference>
<dbReference type="STRING" id="463040.CAL15_17795"/>
<keyword evidence="4" id="KW-0804">Transcription</keyword>
<evidence type="ECO:0000256" key="2">
    <source>
        <dbReference type="ARBA" id="ARBA00023015"/>
    </source>
</evidence>
<dbReference type="Pfam" id="PF00126">
    <property type="entry name" value="HTH_1"/>
    <property type="match status" value="1"/>
</dbReference>
<dbReference type="InterPro" id="IPR036390">
    <property type="entry name" value="WH_DNA-bd_sf"/>
</dbReference>
<dbReference type="InterPro" id="IPR000847">
    <property type="entry name" value="LysR_HTH_N"/>
</dbReference>